<keyword evidence="5 7" id="KW-0067">ATP-binding</keyword>
<dbReference type="FunFam" id="3.40.50.300:FF:000106">
    <property type="entry name" value="Adenylate kinase mitochondrial"/>
    <property type="match status" value="1"/>
</dbReference>
<evidence type="ECO:0000256" key="3">
    <source>
        <dbReference type="ARBA" id="ARBA00022741"/>
    </source>
</evidence>
<feature type="binding site" evidence="5">
    <location>
        <position position="31"/>
    </location>
    <ligand>
        <name>AMP</name>
        <dbReference type="ChEBI" id="CHEBI:456215"/>
    </ligand>
</feature>
<comment type="similarity">
    <text evidence="5 6">Belongs to the adenylate kinase family.</text>
</comment>
<feature type="binding site" evidence="5">
    <location>
        <position position="128"/>
    </location>
    <ligand>
        <name>Zn(2+)</name>
        <dbReference type="ChEBI" id="CHEBI:29105"/>
        <note>structural</note>
    </ligand>
</feature>
<feature type="region of interest" description="NMP" evidence="5">
    <location>
        <begin position="30"/>
        <end position="59"/>
    </location>
</feature>
<comment type="subunit">
    <text evidence="5 7">Monomer.</text>
</comment>
<dbReference type="InterPro" id="IPR033690">
    <property type="entry name" value="Adenylat_kinase_CS"/>
</dbReference>
<keyword evidence="4 5" id="KW-0418">Kinase</keyword>
<evidence type="ECO:0000313" key="9">
    <source>
        <dbReference type="EMBL" id="QHX43631.1"/>
    </source>
</evidence>
<feature type="binding site" evidence="5">
    <location>
        <position position="122"/>
    </location>
    <ligand>
        <name>ATP</name>
        <dbReference type="ChEBI" id="CHEBI:30616"/>
    </ligand>
</feature>
<feature type="binding site" evidence="5">
    <location>
        <position position="145"/>
    </location>
    <ligand>
        <name>Zn(2+)</name>
        <dbReference type="ChEBI" id="CHEBI:29105"/>
        <note>structural</note>
    </ligand>
</feature>
<feature type="binding site" evidence="5">
    <location>
        <begin position="57"/>
        <end position="59"/>
    </location>
    <ligand>
        <name>AMP</name>
        <dbReference type="ChEBI" id="CHEBI:456215"/>
    </ligand>
</feature>
<dbReference type="PROSITE" id="PS00113">
    <property type="entry name" value="ADENYLATE_KINASE"/>
    <property type="match status" value="1"/>
</dbReference>
<comment type="caution">
    <text evidence="5">Lacks conserved residue(s) required for the propagation of feature annotation.</text>
</comment>
<dbReference type="InterPro" id="IPR006259">
    <property type="entry name" value="Adenyl_kin_sub"/>
</dbReference>
<protein>
    <recommendedName>
        <fullName evidence="5 7">Adenylate kinase</fullName>
        <shortName evidence="5">AK</shortName>
        <ecNumber evidence="5 7">2.7.4.3</ecNumber>
    </recommendedName>
    <alternativeName>
        <fullName evidence="5">ATP-AMP transphosphorylase</fullName>
    </alternativeName>
    <alternativeName>
        <fullName evidence="5">ATP:AMP phosphotransferase</fullName>
    </alternativeName>
    <alternativeName>
        <fullName evidence="5">Adenylate monophosphate kinase</fullName>
    </alternativeName>
</protein>
<reference evidence="9 10" key="1">
    <citation type="submission" date="2020-01" db="EMBL/GenBank/DDBJ databases">
        <title>Complete genome sequence of a human oral phylogroup 1 Treponema sp. strain ATCC 700766, originally isolated from periodontitis dental plaque.</title>
        <authorList>
            <person name="Chan Y."/>
            <person name="Huo Y.-B."/>
            <person name="Yu X.-L."/>
            <person name="Zeng H."/>
            <person name="Leung W.-K."/>
            <person name="Watt R.M."/>
        </authorList>
    </citation>
    <scope>NUCLEOTIDE SEQUENCE [LARGE SCALE GENOMIC DNA]</scope>
    <source>
        <strain evidence="9 10">OMZ 804</strain>
    </source>
</reference>
<dbReference type="Pfam" id="PF00406">
    <property type="entry name" value="ADK"/>
    <property type="match status" value="1"/>
</dbReference>
<comment type="subcellular location">
    <subcellularLocation>
        <location evidence="5 7">Cytoplasm</location>
    </subcellularLocation>
</comment>
<dbReference type="InterPro" id="IPR027417">
    <property type="entry name" value="P-loop_NTPase"/>
</dbReference>
<dbReference type="AlphaFoldDB" id="A0A6P1Y1L9"/>
<dbReference type="GO" id="GO:0004017">
    <property type="term" value="F:AMP kinase activity"/>
    <property type="evidence" value="ECO:0007669"/>
    <property type="project" value="UniProtKB-UniRule"/>
</dbReference>
<dbReference type="PANTHER" id="PTHR23359">
    <property type="entry name" value="NUCLEOTIDE KINASE"/>
    <property type="match status" value="1"/>
</dbReference>
<feature type="binding site" evidence="5">
    <location>
        <begin position="10"/>
        <end position="15"/>
    </location>
    <ligand>
        <name>ATP</name>
        <dbReference type="ChEBI" id="CHEBI:30616"/>
    </ligand>
</feature>
<evidence type="ECO:0000259" key="8">
    <source>
        <dbReference type="Pfam" id="PF05191"/>
    </source>
</evidence>
<dbReference type="NCBIfam" id="NF001380">
    <property type="entry name" value="PRK00279.1-2"/>
    <property type="match status" value="1"/>
</dbReference>
<dbReference type="Gene3D" id="3.40.50.300">
    <property type="entry name" value="P-loop containing nucleotide triphosphate hydrolases"/>
    <property type="match status" value="1"/>
</dbReference>
<sequence length="211" mass="23663">MKLVFLGPLGAGKGTLASDAAKYYSIPHISTGSMFRVAIKNHTPLGEKIQKIIDSGALVDDETTAALVKERLTHDDARNGFILDGFPRTIAQAEILEDFCSLDAVINFDISDEAVIKRLSGRRLCPSCGKNFHIEFMKPLIEGVCDNCRTTLIIREDDRTEAIIKRLETYREQTFPLIEFYQNKHLLITLDAQPAPAVILDNFIKLFPLKR</sequence>
<feature type="binding site" evidence="5">
    <location>
        <position position="92"/>
    </location>
    <ligand>
        <name>AMP</name>
        <dbReference type="ChEBI" id="CHEBI:456215"/>
    </ligand>
</feature>
<evidence type="ECO:0000256" key="4">
    <source>
        <dbReference type="ARBA" id="ARBA00022777"/>
    </source>
</evidence>
<feature type="binding site" evidence="5">
    <location>
        <position position="155"/>
    </location>
    <ligand>
        <name>AMP</name>
        <dbReference type="ChEBI" id="CHEBI:456215"/>
    </ligand>
</feature>
<keyword evidence="5" id="KW-0862">Zinc</keyword>
<feature type="domain" description="Adenylate kinase active site lid" evidence="8">
    <location>
        <begin position="122"/>
        <end position="157"/>
    </location>
</feature>
<dbReference type="GO" id="GO:0005524">
    <property type="term" value="F:ATP binding"/>
    <property type="evidence" value="ECO:0007669"/>
    <property type="project" value="UniProtKB-UniRule"/>
</dbReference>
<feature type="binding site" evidence="5">
    <location>
        <position position="125"/>
    </location>
    <ligand>
        <name>Zn(2+)</name>
        <dbReference type="ChEBI" id="CHEBI:29105"/>
        <note>structural</note>
    </ligand>
</feature>
<evidence type="ECO:0000256" key="7">
    <source>
        <dbReference type="RuleBase" id="RU003331"/>
    </source>
</evidence>
<keyword evidence="3 5" id="KW-0547">Nucleotide-binding</keyword>
<gene>
    <name evidence="5" type="primary">adk</name>
    <name evidence="9" type="ORF">GWP43_09495</name>
</gene>
<comment type="domain">
    <text evidence="5">Consists of three domains, a large central CORE domain and two small peripheral domains, NMPbind and LID, which undergo movements during catalysis. The LID domain closes over the site of phosphoryl transfer upon ATP binding. Assembling and dissambling the active center during each catalytic cycle provides an effective means to prevent ATP hydrolysis. Some bacteria have evolved a zinc-coordinating structure that stabilizes the LID domain.</text>
</comment>
<keyword evidence="2 5" id="KW-0545">Nucleotide biosynthesis</keyword>
<dbReference type="GO" id="GO:0044209">
    <property type="term" value="P:AMP salvage"/>
    <property type="evidence" value="ECO:0007669"/>
    <property type="project" value="UniProtKB-UniRule"/>
</dbReference>
<dbReference type="InterPro" id="IPR000850">
    <property type="entry name" value="Adenylat/UMP-CMP_kin"/>
</dbReference>
<accession>A0A6P1Y1L9</accession>
<dbReference type="HAMAP" id="MF_00235">
    <property type="entry name" value="Adenylate_kinase_Adk"/>
    <property type="match status" value="1"/>
</dbReference>
<comment type="pathway">
    <text evidence="5">Purine metabolism; AMP biosynthesis via salvage pathway; AMP from ADP: step 1/1.</text>
</comment>
<feature type="binding site" evidence="5">
    <location>
        <position position="166"/>
    </location>
    <ligand>
        <name>AMP</name>
        <dbReference type="ChEBI" id="CHEBI:456215"/>
    </ligand>
</feature>
<dbReference type="GO" id="GO:0008270">
    <property type="term" value="F:zinc ion binding"/>
    <property type="evidence" value="ECO:0007669"/>
    <property type="project" value="UniProtKB-UniRule"/>
</dbReference>
<name>A0A6P1Y1L9_9SPIR</name>
<evidence type="ECO:0000256" key="5">
    <source>
        <dbReference type="HAMAP-Rule" id="MF_00235"/>
    </source>
</evidence>
<dbReference type="Pfam" id="PF05191">
    <property type="entry name" value="ADK_lid"/>
    <property type="match status" value="1"/>
</dbReference>
<dbReference type="InterPro" id="IPR007862">
    <property type="entry name" value="Adenylate_kinase_lid-dom"/>
</dbReference>
<dbReference type="EMBL" id="CP048020">
    <property type="protein sequence ID" value="QHX43631.1"/>
    <property type="molecule type" value="Genomic_DNA"/>
</dbReference>
<feature type="binding site" evidence="5">
    <location>
        <begin position="85"/>
        <end position="88"/>
    </location>
    <ligand>
        <name>AMP</name>
        <dbReference type="ChEBI" id="CHEBI:456215"/>
    </ligand>
</feature>
<dbReference type="PRINTS" id="PR00094">
    <property type="entry name" value="ADENYLTKNASE"/>
</dbReference>
<comment type="function">
    <text evidence="5">Catalyzes the reversible transfer of the terminal phosphate group between ATP and AMP. Plays an important role in cellular energy homeostasis and in adenine nucleotide metabolism.</text>
</comment>
<proteinExistence type="inferred from homology"/>
<dbReference type="EC" id="2.7.4.3" evidence="5 7"/>
<evidence type="ECO:0000256" key="2">
    <source>
        <dbReference type="ARBA" id="ARBA00022727"/>
    </source>
</evidence>
<evidence type="ECO:0000256" key="6">
    <source>
        <dbReference type="RuleBase" id="RU003330"/>
    </source>
</evidence>
<dbReference type="GO" id="GO:0005737">
    <property type="term" value="C:cytoplasm"/>
    <property type="evidence" value="ECO:0007669"/>
    <property type="project" value="UniProtKB-SubCell"/>
</dbReference>
<feature type="binding site" evidence="5">
    <location>
        <position position="36"/>
    </location>
    <ligand>
        <name>AMP</name>
        <dbReference type="ChEBI" id="CHEBI:456215"/>
    </ligand>
</feature>
<feature type="binding site" evidence="5">
    <location>
        <position position="148"/>
    </location>
    <ligand>
        <name>Zn(2+)</name>
        <dbReference type="ChEBI" id="CHEBI:29105"/>
        <note>structural</note>
    </ligand>
</feature>
<dbReference type="NCBIfam" id="TIGR01351">
    <property type="entry name" value="adk"/>
    <property type="match status" value="1"/>
</dbReference>
<evidence type="ECO:0000313" key="10">
    <source>
        <dbReference type="Proteomes" id="UP000464374"/>
    </source>
</evidence>
<dbReference type="CDD" id="cd01428">
    <property type="entry name" value="ADK"/>
    <property type="match status" value="1"/>
</dbReference>
<comment type="catalytic activity">
    <reaction evidence="5 7">
        <text>AMP + ATP = 2 ADP</text>
        <dbReference type="Rhea" id="RHEA:12973"/>
        <dbReference type="ChEBI" id="CHEBI:30616"/>
        <dbReference type="ChEBI" id="CHEBI:456215"/>
        <dbReference type="ChEBI" id="CHEBI:456216"/>
        <dbReference type="EC" id="2.7.4.3"/>
    </reaction>
</comment>
<evidence type="ECO:0000256" key="1">
    <source>
        <dbReference type="ARBA" id="ARBA00022679"/>
    </source>
</evidence>
<dbReference type="KEGG" id="trz:GWP43_09495"/>
<feature type="region of interest" description="LID" evidence="5">
    <location>
        <begin position="121"/>
        <end position="158"/>
    </location>
</feature>
<feature type="binding site" evidence="5">
    <location>
        <position position="194"/>
    </location>
    <ligand>
        <name>ATP</name>
        <dbReference type="ChEBI" id="CHEBI:30616"/>
    </ligand>
</feature>
<dbReference type="UniPathway" id="UPA00588">
    <property type="reaction ID" value="UER00649"/>
</dbReference>
<keyword evidence="1 5" id="KW-0808">Transferase</keyword>
<dbReference type="SUPFAM" id="SSF52540">
    <property type="entry name" value="P-loop containing nucleoside triphosphate hydrolases"/>
    <property type="match status" value="1"/>
</dbReference>
<organism evidence="9 10">
    <name type="scientific">Treponema vincentii</name>
    <dbReference type="NCBI Taxonomy" id="69710"/>
    <lineage>
        <taxon>Bacteria</taxon>
        <taxon>Pseudomonadati</taxon>
        <taxon>Spirochaetota</taxon>
        <taxon>Spirochaetia</taxon>
        <taxon>Spirochaetales</taxon>
        <taxon>Treponemataceae</taxon>
        <taxon>Treponema</taxon>
    </lineage>
</organism>
<dbReference type="Proteomes" id="UP000464374">
    <property type="component" value="Chromosome"/>
</dbReference>
<keyword evidence="5" id="KW-0963">Cytoplasm</keyword>
<keyword evidence="5" id="KW-0479">Metal-binding</keyword>
<dbReference type="RefSeq" id="WP_162663946.1">
    <property type="nucleotide sequence ID" value="NZ_CP048020.1"/>
</dbReference>